<organism evidence="9 10">
    <name type="scientific">Paratissierella segnis</name>
    <dbReference type="NCBI Taxonomy" id="2763679"/>
    <lineage>
        <taxon>Bacteria</taxon>
        <taxon>Bacillati</taxon>
        <taxon>Bacillota</taxon>
        <taxon>Tissierellia</taxon>
        <taxon>Tissierellales</taxon>
        <taxon>Tissierellaceae</taxon>
        <taxon>Paratissierella</taxon>
    </lineage>
</organism>
<dbReference type="PROSITE" id="PS00138">
    <property type="entry name" value="SUBTILASE_SER"/>
    <property type="match status" value="1"/>
</dbReference>
<protein>
    <submittedName>
        <fullName evidence="9">S8 family peptidase</fullName>
    </submittedName>
</protein>
<feature type="active site" description="Charge relay system" evidence="5 6">
    <location>
        <position position="101"/>
    </location>
</feature>
<dbReference type="InterPro" id="IPR023827">
    <property type="entry name" value="Peptidase_S8_Asp-AS"/>
</dbReference>
<keyword evidence="2 6" id="KW-0645">Protease</keyword>
<dbReference type="AlphaFoldDB" id="A0A926EUJ6"/>
<dbReference type="Proteomes" id="UP000601171">
    <property type="component" value="Unassembled WGS sequence"/>
</dbReference>
<dbReference type="InterPro" id="IPR022398">
    <property type="entry name" value="Peptidase_S8_His-AS"/>
</dbReference>
<dbReference type="InterPro" id="IPR000209">
    <property type="entry name" value="Peptidase_S8/S53_dom"/>
</dbReference>
<evidence type="ECO:0000256" key="7">
    <source>
        <dbReference type="RuleBase" id="RU003355"/>
    </source>
</evidence>
<feature type="active site" description="Charge relay system" evidence="5 6">
    <location>
        <position position="136"/>
    </location>
</feature>
<dbReference type="GO" id="GO:0006508">
    <property type="term" value="P:proteolysis"/>
    <property type="evidence" value="ECO:0007669"/>
    <property type="project" value="UniProtKB-KW"/>
</dbReference>
<dbReference type="InterPro" id="IPR023828">
    <property type="entry name" value="Peptidase_S8_Ser-AS"/>
</dbReference>
<accession>A0A926EUJ6</accession>
<keyword evidence="4 6" id="KW-0720">Serine protease</keyword>
<comment type="similarity">
    <text evidence="1 6 7">Belongs to the peptidase S8 family.</text>
</comment>
<evidence type="ECO:0000256" key="6">
    <source>
        <dbReference type="PROSITE-ProRule" id="PRU01240"/>
    </source>
</evidence>
<dbReference type="PRINTS" id="PR00723">
    <property type="entry name" value="SUBTILISIN"/>
</dbReference>
<evidence type="ECO:0000256" key="2">
    <source>
        <dbReference type="ARBA" id="ARBA00022670"/>
    </source>
</evidence>
<dbReference type="CDD" id="cd07487">
    <property type="entry name" value="Peptidases_S8_1"/>
    <property type="match status" value="1"/>
</dbReference>
<evidence type="ECO:0000259" key="8">
    <source>
        <dbReference type="Pfam" id="PF00082"/>
    </source>
</evidence>
<gene>
    <name evidence="9" type="ORF">H8707_00525</name>
</gene>
<dbReference type="Pfam" id="PF00082">
    <property type="entry name" value="Peptidase_S8"/>
    <property type="match status" value="1"/>
</dbReference>
<name>A0A926EUJ6_9FIRM</name>
<evidence type="ECO:0000256" key="3">
    <source>
        <dbReference type="ARBA" id="ARBA00022801"/>
    </source>
</evidence>
<evidence type="ECO:0000256" key="5">
    <source>
        <dbReference type="PIRSR" id="PIRSR615500-1"/>
    </source>
</evidence>
<dbReference type="PROSITE" id="PS51892">
    <property type="entry name" value="SUBTILASE"/>
    <property type="match status" value="1"/>
</dbReference>
<proteinExistence type="inferred from homology"/>
<dbReference type="SUPFAM" id="SSF52743">
    <property type="entry name" value="Subtilisin-like"/>
    <property type="match status" value="1"/>
</dbReference>
<dbReference type="PANTHER" id="PTHR43806:SF65">
    <property type="entry name" value="SERINE PROTEASE APRX"/>
    <property type="match status" value="1"/>
</dbReference>
<feature type="domain" description="Peptidase S8/S53" evidence="8">
    <location>
        <begin position="92"/>
        <end position="362"/>
    </location>
</feature>
<dbReference type="InterPro" id="IPR050131">
    <property type="entry name" value="Peptidase_S8_subtilisin-like"/>
</dbReference>
<dbReference type="InterPro" id="IPR036852">
    <property type="entry name" value="Peptidase_S8/S53_dom_sf"/>
</dbReference>
<dbReference type="Gene3D" id="3.40.50.200">
    <property type="entry name" value="Peptidase S8/S53 domain"/>
    <property type="match status" value="1"/>
</dbReference>
<dbReference type="SUPFAM" id="SSF54897">
    <property type="entry name" value="Protease propeptides/inhibitors"/>
    <property type="match status" value="1"/>
</dbReference>
<evidence type="ECO:0000256" key="1">
    <source>
        <dbReference type="ARBA" id="ARBA00011073"/>
    </source>
</evidence>
<evidence type="ECO:0000256" key="4">
    <source>
        <dbReference type="ARBA" id="ARBA00022825"/>
    </source>
</evidence>
<dbReference type="PANTHER" id="PTHR43806">
    <property type="entry name" value="PEPTIDASE S8"/>
    <property type="match status" value="1"/>
</dbReference>
<evidence type="ECO:0000313" key="9">
    <source>
        <dbReference type="EMBL" id="MBC8586729.1"/>
    </source>
</evidence>
<dbReference type="InterPro" id="IPR015500">
    <property type="entry name" value="Peptidase_S8_subtilisin-rel"/>
</dbReference>
<dbReference type="Gene3D" id="3.30.70.80">
    <property type="entry name" value="Peptidase S8 propeptide/proteinase inhibitor I9"/>
    <property type="match status" value="1"/>
</dbReference>
<sequence>MAQTIEEVPVIIQFNEVYNNLRQSIKSFATSLKSELSIIDGYAGEMSTDMIYRLSTSPEVDYISFDSQVYTQLDISTAAMEAYFPHDKGFEGEGITVAVIDTGVAPHDDLIKPINRIVDFKDFVNNKKTPYDDNGHGTHVAGIIASNGYSSRGKLSGIAPKANIVGIKALDENGGGSTSDIISAISYVIENKDRLNIKLINLSLGTPATNPSNKDPLCKAVDRAISEGLIVVTAAGNSGPNENTILSPGVNKNVITVGAVDDKRTIDIKDDTIAKFSSRGPTKEGINKPDLVAPGVNIKSLSNTKLDSYSSLSGTSMATPLVTGSIALLLNKDNNLTHNEVKNMLIKSCLDLNNSPDSQGAGMLNLKALFQGDSVEKNEVESISGNRDDLLESLVMLLIIFFLLDSKI</sequence>
<feature type="active site" description="Charge relay system" evidence="5 6">
    <location>
        <position position="316"/>
    </location>
</feature>
<keyword evidence="10" id="KW-1185">Reference proteome</keyword>
<dbReference type="PROSITE" id="PS00137">
    <property type="entry name" value="SUBTILASE_HIS"/>
    <property type="match status" value="1"/>
</dbReference>
<evidence type="ECO:0000313" key="10">
    <source>
        <dbReference type="Proteomes" id="UP000601171"/>
    </source>
</evidence>
<keyword evidence="3 6" id="KW-0378">Hydrolase</keyword>
<reference evidence="9" key="1">
    <citation type="submission" date="2020-08" db="EMBL/GenBank/DDBJ databases">
        <title>Genome public.</title>
        <authorList>
            <person name="Liu C."/>
            <person name="Sun Q."/>
        </authorList>
    </citation>
    <scope>NUCLEOTIDE SEQUENCE</scope>
    <source>
        <strain evidence="9">BX21</strain>
    </source>
</reference>
<dbReference type="InterPro" id="IPR037045">
    <property type="entry name" value="S8pro/Inhibitor_I9_sf"/>
</dbReference>
<dbReference type="GO" id="GO:0004252">
    <property type="term" value="F:serine-type endopeptidase activity"/>
    <property type="evidence" value="ECO:0007669"/>
    <property type="project" value="UniProtKB-UniRule"/>
</dbReference>
<dbReference type="EMBL" id="JACRTG010000002">
    <property type="protein sequence ID" value="MBC8586729.1"/>
    <property type="molecule type" value="Genomic_DNA"/>
</dbReference>
<comment type="caution">
    <text evidence="9">The sequence shown here is derived from an EMBL/GenBank/DDBJ whole genome shotgun (WGS) entry which is preliminary data.</text>
</comment>
<dbReference type="PROSITE" id="PS00136">
    <property type="entry name" value="SUBTILASE_ASP"/>
    <property type="match status" value="1"/>
</dbReference>